<dbReference type="InterPro" id="IPR052374">
    <property type="entry name" value="SERAC1"/>
</dbReference>
<keyword evidence="6" id="KW-0472">Membrane</keyword>
<gene>
    <name evidence="7" type="ORF">K432DRAFT_262444</name>
</gene>
<feature type="non-terminal residue" evidence="7">
    <location>
        <position position="112"/>
    </location>
</feature>
<accession>A0A8E2J8L5</accession>
<evidence type="ECO:0000256" key="1">
    <source>
        <dbReference type="ARBA" id="ARBA00004173"/>
    </source>
</evidence>
<comment type="subcellular location">
    <subcellularLocation>
        <location evidence="2">Endoplasmic reticulum</location>
    </subcellularLocation>
    <subcellularLocation>
        <location evidence="3">Membrane</location>
    </subcellularLocation>
    <subcellularLocation>
        <location evidence="1">Mitochondrion</location>
    </subcellularLocation>
</comment>
<evidence type="ECO:0000256" key="5">
    <source>
        <dbReference type="ARBA" id="ARBA00023128"/>
    </source>
</evidence>
<proteinExistence type="predicted"/>
<dbReference type="SUPFAM" id="SSF53474">
    <property type="entry name" value="alpha/beta-Hydrolases"/>
    <property type="match status" value="1"/>
</dbReference>
<dbReference type="InterPro" id="IPR029058">
    <property type="entry name" value="AB_hydrolase_fold"/>
</dbReference>
<evidence type="ECO:0000256" key="6">
    <source>
        <dbReference type="ARBA" id="ARBA00023136"/>
    </source>
</evidence>
<dbReference type="Gene3D" id="3.40.50.1820">
    <property type="entry name" value="alpha/beta hydrolase"/>
    <property type="match status" value="1"/>
</dbReference>
<feature type="non-terminal residue" evidence="7">
    <location>
        <position position="1"/>
    </location>
</feature>
<evidence type="ECO:0008006" key="9">
    <source>
        <dbReference type="Google" id="ProtNLM"/>
    </source>
</evidence>
<dbReference type="AlphaFoldDB" id="A0A8E2J8L5"/>
<dbReference type="PANTHER" id="PTHR48182:SF2">
    <property type="entry name" value="PROTEIN SERAC1"/>
    <property type="match status" value="1"/>
</dbReference>
<sequence>LEAERRAEPLRPALFVVHSLGGIVVKEMLRRSSGCYRGQTHLQDIFESTIGIMFFGTPHGGADPRGILQRIAEKAIKAAGFSVNKQIVNTLLPSAERLRELRDEFGPMAHEQ</sequence>
<evidence type="ECO:0000256" key="3">
    <source>
        <dbReference type="ARBA" id="ARBA00004370"/>
    </source>
</evidence>
<dbReference type="OrthoDB" id="5086500at2759"/>
<dbReference type="Proteomes" id="UP000250266">
    <property type="component" value="Unassembled WGS sequence"/>
</dbReference>
<dbReference type="GO" id="GO:0005739">
    <property type="term" value="C:mitochondrion"/>
    <property type="evidence" value="ECO:0007669"/>
    <property type="project" value="UniProtKB-SubCell"/>
</dbReference>
<keyword evidence="4" id="KW-0256">Endoplasmic reticulum</keyword>
<reference evidence="7 8" key="1">
    <citation type="journal article" date="2016" name="Nat. Commun.">
        <title>Ectomycorrhizal ecology is imprinted in the genome of the dominant symbiotic fungus Cenococcum geophilum.</title>
        <authorList>
            <consortium name="DOE Joint Genome Institute"/>
            <person name="Peter M."/>
            <person name="Kohler A."/>
            <person name="Ohm R.A."/>
            <person name="Kuo A."/>
            <person name="Krutzmann J."/>
            <person name="Morin E."/>
            <person name="Arend M."/>
            <person name="Barry K.W."/>
            <person name="Binder M."/>
            <person name="Choi C."/>
            <person name="Clum A."/>
            <person name="Copeland A."/>
            <person name="Grisel N."/>
            <person name="Haridas S."/>
            <person name="Kipfer T."/>
            <person name="LaButti K."/>
            <person name="Lindquist E."/>
            <person name="Lipzen A."/>
            <person name="Maire R."/>
            <person name="Meier B."/>
            <person name="Mihaltcheva S."/>
            <person name="Molinier V."/>
            <person name="Murat C."/>
            <person name="Poggeler S."/>
            <person name="Quandt C.A."/>
            <person name="Sperisen C."/>
            <person name="Tritt A."/>
            <person name="Tisserant E."/>
            <person name="Crous P.W."/>
            <person name="Henrissat B."/>
            <person name="Nehls U."/>
            <person name="Egli S."/>
            <person name="Spatafora J.W."/>
            <person name="Grigoriev I.V."/>
            <person name="Martin F.M."/>
        </authorList>
    </citation>
    <scope>NUCLEOTIDE SEQUENCE [LARGE SCALE GENOMIC DNA]</scope>
    <source>
        <strain evidence="7 8">CBS 459.81</strain>
    </source>
</reference>
<keyword evidence="8" id="KW-1185">Reference proteome</keyword>
<evidence type="ECO:0000313" key="8">
    <source>
        <dbReference type="Proteomes" id="UP000250266"/>
    </source>
</evidence>
<evidence type="ECO:0000256" key="4">
    <source>
        <dbReference type="ARBA" id="ARBA00022824"/>
    </source>
</evidence>
<evidence type="ECO:0000256" key="2">
    <source>
        <dbReference type="ARBA" id="ARBA00004240"/>
    </source>
</evidence>
<keyword evidence="5" id="KW-0496">Mitochondrion</keyword>
<protein>
    <recommendedName>
        <fullName evidence="9">DUF676 domain-containing protein</fullName>
    </recommendedName>
</protein>
<evidence type="ECO:0000313" key="7">
    <source>
        <dbReference type="EMBL" id="OCK73383.1"/>
    </source>
</evidence>
<dbReference type="EMBL" id="KV745798">
    <property type="protein sequence ID" value="OCK73383.1"/>
    <property type="molecule type" value="Genomic_DNA"/>
</dbReference>
<dbReference type="GO" id="GO:0005783">
    <property type="term" value="C:endoplasmic reticulum"/>
    <property type="evidence" value="ECO:0007669"/>
    <property type="project" value="UniProtKB-SubCell"/>
</dbReference>
<dbReference type="GO" id="GO:0016020">
    <property type="term" value="C:membrane"/>
    <property type="evidence" value="ECO:0007669"/>
    <property type="project" value="UniProtKB-SubCell"/>
</dbReference>
<organism evidence="7 8">
    <name type="scientific">Lepidopterella palustris CBS 459.81</name>
    <dbReference type="NCBI Taxonomy" id="1314670"/>
    <lineage>
        <taxon>Eukaryota</taxon>
        <taxon>Fungi</taxon>
        <taxon>Dikarya</taxon>
        <taxon>Ascomycota</taxon>
        <taxon>Pezizomycotina</taxon>
        <taxon>Dothideomycetes</taxon>
        <taxon>Pleosporomycetidae</taxon>
        <taxon>Mytilinidiales</taxon>
        <taxon>Argynnaceae</taxon>
        <taxon>Lepidopterella</taxon>
    </lineage>
</organism>
<dbReference type="PANTHER" id="PTHR48182">
    <property type="entry name" value="PROTEIN SERAC1"/>
    <property type="match status" value="1"/>
</dbReference>
<name>A0A8E2J8L5_9PEZI</name>